<dbReference type="Pfam" id="PF12828">
    <property type="entry name" value="PXB"/>
    <property type="match status" value="1"/>
</dbReference>
<accession>A0A2N1J839</accession>
<dbReference type="InterPro" id="IPR001683">
    <property type="entry name" value="PX_dom"/>
</dbReference>
<evidence type="ECO:0000259" key="2">
    <source>
        <dbReference type="PROSITE" id="PS50195"/>
    </source>
</evidence>
<feature type="domain" description="PX" evidence="2">
    <location>
        <begin position="204"/>
        <end position="327"/>
    </location>
</feature>
<protein>
    <recommendedName>
        <fullName evidence="2">PX domain-containing protein</fullName>
    </recommendedName>
</protein>
<dbReference type="EMBL" id="KZ454994">
    <property type="protein sequence ID" value="PKI82726.1"/>
    <property type="molecule type" value="Genomic_DNA"/>
</dbReference>
<dbReference type="InterPro" id="IPR024554">
    <property type="entry name" value="LEC1-like_C"/>
</dbReference>
<dbReference type="Gene3D" id="3.30.1520.10">
    <property type="entry name" value="Phox-like domain"/>
    <property type="match status" value="1"/>
</dbReference>
<dbReference type="Proteomes" id="UP000232875">
    <property type="component" value="Unassembled WGS sequence"/>
</dbReference>
<dbReference type="SMART" id="SM00312">
    <property type="entry name" value="PX"/>
    <property type="match status" value="1"/>
</dbReference>
<dbReference type="STRING" id="2020962.A0A2N1J839"/>
<dbReference type="OrthoDB" id="2117459at2759"/>
<reference evidence="3 4" key="1">
    <citation type="submission" date="2017-10" db="EMBL/GenBank/DDBJ databases">
        <title>A novel species of cold-tolerant Malassezia isolated from bats.</title>
        <authorList>
            <person name="Lorch J.M."/>
            <person name="Palmer J.M."/>
            <person name="Vanderwolf K.J."/>
            <person name="Schmidt K.Z."/>
            <person name="Verant M.L."/>
            <person name="Weller T.J."/>
            <person name="Blehert D.S."/>
        </authorList>
    </citation>
    <scope>NUCLEOTIDE SEQUENCE [LARGE SCALE GENOMIC DNA]</scope>
    <source>
        <strain evidence="3 4">NWHC:44797-103</strain>
    </source>
</reference>
<dbReference type="PROSITE" id="PS50195">
    <property type="entry name" value="PX"/>
    <property type="match status" value="1"/>
</dbReference>
<dbReference type="CDD" id="cd06869">
    <property type="entry name" value="PX_UP2_fungi"/>
    <property type="match status" value="1"/>
</dbReference>
<evidence type="ECO:0000313" key="3">
    <source>
        <dbReference type="EMBL" id="PKI82726.1"/>
    </source>
</evidence>
<dbReference type="PANTHER" id="PTHR47185">
    <property type="entry name" value="PX DOMAIN-CONTAINING PROTEIN YPR097W"/>
    <property type="match status" value="1"/>
</dbReference>
<keyword evidence="4" id="KW-1185">Reference proteome</keyword>
<name>A0A2N1J839_9BASI</name>
<dbReference type="InterPro" id="IPR024555">
    <property type="entry name" value="PX-associated"/>
</dbReference>
<dbReference type="SUPFAM" id="SSF64268">
    <property type="entry name" value="PX domain"/>
    <property type="match status" value="1"/>
</dbReference>
<dbReference type="Pfam" id="PF12825">
    <property type="entry name" value="DUF3818"/>
    <property type="match status" value="1"/>
</dbReference>
<dbReference type="InterPro" id="IPR036871">
    <property type="entry name" value="PX_dom_sf"/>
</dbReference>
<organism evidence="3 4">
    <name type="scientific">Malassezia vespertilionis</name>
    <dbReference type="NCBI Taxonomy" id="2020962"/>
    <lineage>
        <taxon>Eukaryota</taxon>
        <taxon>Fungi</taxon>
        <taxon>Dikarya</taxon>
        <taxon>Basidiomycota</taxon>
        <taxon>Ustilaginomycotina</taxon>
        <taxon>Malasseziomycetes</taxon>
        <taxon>Malasseziales</taxon>
        <taxon>Malasseziaceae</taxon>
        <taxon>Malassezia</taxon>
    </lineage>
</organism>
<dbReference type="PANTHER" id="PTHR47185:SF1">
    <property type="entry name" value="PX DOMAIN-CONTAINING PROTEIN YPR097W"/>
    <property type="match status" value="1"/>
</dbReference>
<dbReference type="InterPro" id="IPR047168">
    <property type="entry name" value="LEC1-like"/>
</dbReference>
<gene>
    <name evidence="3" type="ORF">MVES_003553</name>
</gene>
<feature type="region of interest" description="Disordered" evidence="1">
    <location>
        <begin position="1"/>
        <end position="29"/>
    </location>
</feature>
<sequence>MGTNPFLRVPPKPIAQRLPNRHADTSESSTADVLGECELTPLRAHYLKKTLVSLQLQRELALAMQGDVLGQLGPPFKQTPNAPQVDLPFLRHFLHKFVLTFPFFVRAPPDFFSTKVQAFVERLVAHKIVVIDEATGDSARLPNILSRFERYACLLMSSALHVPGGEEVVHITEEDRQKIVSMEKHRFAAQNAVLNQHAAEALSVNIASVRTIRDRGMLRSREHDEFILCTHTNNGEQVFVARRYCDFQNLHLTLRATLPANEIPGPPPKDRTATTVSQAVRHDSPTVLPRERNRLTLRAYMHGLMGVPSVADSDAMRDFLLKNPITLTAQEKADAEARRRADTIREEERARFASDTAVRVQELRKHIGDFKAELMQPDGLSHMFSIIRQCPRASDLPPRFRVMLDWAESSMAAGLFSMFVGSDTASQSFANLKLIHGMMPYFMIRSILRISNPLAMIRSLLDLFLVQPFGQKSLLQRMFTGQLQEEINELSAMGKGVQAKVQDMTLIQKMDEFVALPWEAQNALAKQAAQERIDLVTAIMRSPIGCDLQRLQVHRIVLASRAYEQFKRRRSAAEACGSEQVQPDNDDAWLYEDLHVYLNLTRTIRDKEQLIALVFDSATTELAKDMITIFYAPLAQVYKAANIADTLSDAQNFITDLIRTVEENVDLNASNPRYTVQVFNDLVRRHERLFYNFVYQVQSKGSDLFDSLARWIELFVNYVRDPAQSSEATSEGLGTVDLASCLPDGAQQAKVLNEVDEIIKHTYQRKLKRELKMQRRLSKAEISGAAEAYAARREKADEDAFVQAMSDEFGFGAMFGQVADVAAEESEESSMDAVSDSDSDDPGNVDHAMHKVKAEAPQAASTDAILALLPAFMALVRPTLRDPV</sequence>
<evidence type="ECO:0000313" key="4">
    <source>
        <dbReference type="Proteomes" id="UP000232875"/>
    </source>
</evidence>
<feature type="compositionally biased region" description="Acidic residues" evidence="1">
    <location>
        <begin position="822"/>
        <end position="843"/>
    </location>
</feature>
<proteinExistence type="predicted"/>
<evidence type="ECO:0000256" key="1">
    <source>
        <dbReference type="SAM" id="MobiDB-lite"/>
    </source>
</evidence>
<dbReference type="Pfam" id="PF00787">
    <property type="entry name" value="PX"/>
    <property type="match status" value="1"/>
</dbReference>
<dbReference type="AlphaFoldDB" id="A0A2N1J839"/>
<dbReference type="GO" id="GO:0035091">
    <property type="term" value="F:phosphatidylinositol binding"/>
    <property type="evidence" value="ECO:0007669"/>
    <property type="project" value="InterPro"/>
</dbReference>
<feature type="region of interest" description="Disordered" evidence="1">
    <location>
        <begin position="822"/>
        <end position="846"/>
    </location>
</feature>